<gene>
    <name evidence="1" type="ORF">Cni_G26323</name>
</gene>
<proteinExistence type="predicted"/>
<evidence type="ECO:0000313" key="2">
    <source>
        <dbReference type="Proteomes" id="UP001327560"/>
    </source>
</evidence>
<evidence type="ECO:0000313" key="1">
    <source>
        <dbReference type="EMBL" id="WOL17530.1"/>
    </source>
</evidence>
<keyword evidence="2" id="KW-1185">Reference proteome</keyword>
<reference evidence="1 2" key="1">
    <citation type="submission" date="2023-10" db="EMBL/GenBank/DDBJ databases">
        <title>Chromosome-scale genome assembly provides insights into flower coloration mechanisms of Canna indica.</title>
        <authorList>
            <person name="Li C."/>
        </authorList>
    </citation>
    <scope>NUCLEOTIDE SEQUENCE [LARGE SCALE GENOMIC DNA]</scope>
    <source>
        <tissue evidence="1">Flower</tissue>
    </source>
</reference>
<organism evidence="1 2">
    <name type="scientific">Canna indica</name>
    <name type="common">Indian-shot</name>
    <dbReference type="NCBI Taxonomy" id="4628"/>
    <lineage>
        <taxon>Eukaryota</taxon>
        <taxon>Viridiplantae</taxon>
        <taxon>Streptophyta</taxon>
        <taxon>Embryophyta</taxon>
        <taxon>Tracheophyta</taxon>
        <taxon>Spermatophyta</taxon>
        <taxon>Magnoliopsida</taxon>
        <taxon>Liliopsida</taxon>
        <taxon>Zingiberales</taxon>
        <taxon>Cannaceae</taxon>
        <taxon>Canna</taxon>
    </lineage>
</organism>
<protein>
    <submittedName>
        <fullName evidence="1">Uncharacterized protein</fullName>
    </submittedName>
</protein>
<accession>A0AAQ3KZK7</accession>
<dbReference type="EMBL" id="CP136897">
    <property type="protein sequence ID" value="WOL17530.1"/>
    <property type="molecule type" value="Genomic_DNA"/>
</dbReference>
<name>A0AAQ3KZK7_9LILI</name>
<dbReference type="AlphaFoldDB" id="A0AAQ3KZK7"/>
<dbReference type="Proteomes" id="UP001327560">
    <property type="component" value="Chromosome 8"/>
</dbReference>
<sequence length="71" mass="8123">MRNRRERPLAELYVAIERLTQPKAYHANILEGTCRIEGPVDEYDYEPQRIDSGVAWESLSGLHNSNTMGTC</sequence>